<dbReference type="GO" id="GO:0010508">
    <property type="term" value="P:positive regulation of autophagy"/>
    <property type="evidence" value="ECO:0007669"/>
    <property type="project" value="TreeGrafter"/>
</dbReference>
<comment type="caution">
    <text evidence="9">The sequence shown here is derived from an EMBL/GenBank/DDBJ whole genome shotgun (WGS) entry which is preliminary data.</text>
</comment>
<dbReference type="Pfam" id="PF21127">
    <property type="entry name" value="ATG1-like_MIT2"/>
    <property type="match status" value="1"/>
</dbReference>
<dbReference type="InterPro" id="IPR011009">
    <property type="entry name" value="Kinase-like_dom_sf"/>
</dbReference>
<dbReference type="Gene3D" id="3.30.200.20">
    <property type="entry name" value="Phosphorylase Kinase, domain 1"/>
    <property type="match status" value="1"/>
</dbReference>
<feature type="compositionally biased region" description="Polar residues" evidence="7">
    <location>
        <begin position="612"/>
        <end position="624"/>
    </location>
</feature>
<dbReference type="InterPro" id="IPR000719">
    <property type="entry name" value="Prot_kinase_dom"/>
</dbReference>
<dbReference type="GO" id="GO:0004674">
    <property type="term" value="F:protein serine/threonine kinase activity"/>
    <property type="evidence" value="ECO:0007669"/>
    <property type="project" value="UniProtKB-EC"/>
</dbReference>
<dbReference type="FunFam" id="1.10.510.10:FF:000493">
    <property type="entry name" value="serine/threonine-protein kinase unc-51 isoform X2"/>
    <property type="match status" value="1"/>
</dbReference>
<feature type="compositionally biased region" description="Low complexity" evidence="7">
    <location>
        <begin position="394"/>
        <end position="407"/>
    </location>
</feature>
<evidence type="ECO:0000256" key="6">
    <source>
        <dbReference type="PROSITE-ProRule" id="PRU10141"/>
    </source>
</evidence>
<dbReference type="GO" id="GO:0034045">
    <property type="term" value="C:phagophore assembly site membrane"/>
    <property type="evidence" value="ECO:0007669"/>
    <property type="project" value="TreeGrafter"/>
</dbReference>
<name>A0A9Q1CDR5_HOLLE</name>
<dbReference type="GO" id="GO:0048675">
    <property type="term" value="P:axon extension"/>
    <property type="evidence" value="ECO:0007669"/>
    <property type="project" value="TreeGrafter"/>
</dbReference>
<evidence type="ECO:0000256" key="3">
    <source>
        <dbReference type="ARBA" id="ARBA00022741"/>
    </source>
</evidence>
<dbReference type="InterPro" id="IPR008271">
    <property type="entry name" value="Ser/Thr_kinase_AS"/>
</dbReference>
<evidence type="ECO:0000256" key="1">
    <source>
        <dbReference type="ARBA" id="ARBA00012513"/>
    </source>
</evidence>
<feature type="compositionally biased region" description="Low complexity" evidence="7">
    <location>
        <begin position="292"/>
        <end position="326"/>
    </location>
</feature>
<feature type="compositionally biased region" description="Polar residues" evidence="7">
    <location>
        <begin position="682"/>
        <end position="705"/>
    </location>
</feature>
<dbReference type="InterPro" id="IPR022708">
    <property type="entry name" value="Atg1-like_tMIT"/>
</dbReference>
<feature type="compositionally biased region" description="Low complexity" evidence="7">
    <location>
        <begin position="571"/>
        <end position="585"/>
    </location>
</feature>
<dbReference type="InterPro" id="IPR045269">
    <property type="entry name" value="Atg1-like"/>
</dbReference>
<evidence type="ECO:0000256" key="2">
    <source>
        <dbReference type="ARBA" id="ARBA00022679"/>
    </source>
</evidence>
<feature type="region of interest" description="Disordered" evidence="7">
    <location>
        <begin position="374"/>
        <end position="632"/>
    </location>
</feature>
<accession>A0A9Q1CDR5</accession>
<feature type="domain" description="Protein kinase" evidence="8">
    <location>
        <begin position="9"/>
        <end position="273"/>
    </location>
</feature>
<feature type="compositionally biased region" description="Polar residues" evidence="7">
    <location>
        <begin position="374"/>
        <end position="386"/>
    </location>
</feature>
<dbReference type="SUPFAM" id="SSF56112">
    <property type="entry name" value="Protein kinase-like (PK-like)"/>
    <property type="match status" value="1"/>
</dbReference>
<feature type="compositionally biased region" description="Polar residues" evidence="7">
    <location>
        <begin position="549"/>
        <end position="560"/>
    </location>
</feature>
<feature type="compositionally biased region" description="Polar residues" evidence="7">
    <location>
        <begin position="489"/>
        <end position="503"/>
    </location>
</feature>
<feature type="region of interest" description="Disordered" evidence="7">
    <location>
        <begin position="279"/>
        <end position="341"/>
    </location>
</feature>
<feature type="compositionally biased region" description="Low complexity" evidence="7">
    <location>
        <begin position="518"/>
        <end position="535"/>
    </location>
</feature>
<dbReference type="GO" id="GO:0061709">
    <property type="term" value="P:reticulophagy"/>
    <property type="evidence" value="ECO:0007669"/>
    <property type="project" value="TreeGrafter"/>
</dbReference>
<feature type="compositionally biased region" description="Polar residues" evidence="7">
    <location>
        <begin position="423"/>
        <end position="435"/>
    </location>
</feature>
<reference evidence="9" key="1">
    <citation type="submission" date="2021-10" db="EMBL/GenBank/DDBJ databases">
        <title>Tropical sea cucumber genome reveals ecological adaptation and Cuvierian tubules defense mechanism.</title>
        <authorList>
            <person name="Chen T."/>
        </authorList>
    </citation>
    <scope>NUCLEOTIDE SEQUENCE</scope>
    <source>
        <strain evidence="9">Nanhai2018</strain>
        <tissue evidence="9">Muscle</tissue>
    </source>
</reference>
<dbReference type="PANTHER" id="PTHR24348:SF22">
    <property type="entry name" value="NON-SPECIFIC SERINE_THREONINE PROTEIN KINASE"/>
    <property type="match status" value="1"/>
</dbReference>
<dbReference type="AlphaFoldDB" id="A0A9Q1CDR5"/>
<dbReference type="EC" id="2.7.11.1" evidence="1"/>
<evidence type="ECO:0000259" key="8">
    <source>
        <dbReference type="PROSITE" id="PS50011"/>
    </source>
</evidence>
<dbReference type="FunFam" id="3.30.200.20:FF:000149">
    <property type="entry name" value="serine/threonine-protein kinase unc-51 isoform X1"/>
    <property type="match status" value="1"/>
</dbReference>
<evidence type="ECO:0000313" key="9">
    <source>
        <dbReference type="EMBL" id="KAJ8043075.1"/>
    </source>
</evidence>
<dbReference type="GO" id="GO:0005776">
    <property type="term" value="C:autophagosome"/>
    <property type="evidence" value="ECO:0007669"/>
    <property type="project" value="TreeGrafter"/>
</dbReference>
<dbReference type="Proteomes" id="UP001152320">
    <property type="component" value="Chromosome 4"/>
</dbReference>
<organism evidence="9 10">
    <name type="scientific">Holothuria leucospilota</name>
    <name type="common">Black long sea cucumber</name>
    <name type="synonym">Mertensiothuria leucospilota</name>
    <dbReference type="NCBI Taxonomy" id="206669"/>
    <lineage>
        <taxon>Eukaryota</taxon>
        <taxon>Metazoa</taxon>
        <taxon>Echinodermata</taxon>
        <taxon>Eleutherozoa</taxon>
        <taxon>Echinozoa</taxon>
        <taxon>Holothuroidea</taxon>
        <taxon>Aspidochirotacea</taxon>
        <taxon>Aspidochirotida</taxon>
        <taxon>Holothuriidae</taxon>
        <taxon>Holothuria</taxon>
    </lineage>
</organism>
<dbReference type="PROSITE" id="PS00108">
    <property type="entry name" value="PROTEIN_KINASE_ST"/>
    <property type="match status" value="1"/>
</dbReference>
<sequence length="947" mass="103646">MESVDDYEYHTSDLIGHGAFAVVFKGRNKRNVDQVVAIKNIHKKNLSKSQTFPEKEIEILKELNHENVVALLHFKESPTSLYMVMEFCNGGDLADYLHVKGTLSEGTICHFLKQIAAAMKTLHAKGIIHRDLKPQNLLLSYKGRVKPPPPPSEIVIKIADFGFARFLEEDMMAATICGSPLYMAPEVITSQQYTAKADLWSVGTIIYQCLTGSAPFKASNPKELKMFYEKARLVEPKIFPGTSEHMKDLLLRLLKRAQKDRIGFDDFFNHPFLRTKVQSTSSTSPLPVPARTSSSTSDSPDGPMSISPVTSSIPISSPEDPIVIDPQGKFPSPEDSPTRSPLLKTIVERRELGASGSGMFESVEDDFVLVSTTLSSRSPSQQQKTVQGKAFKGSTQLSSAQSKASASPPLPAHFVAALGTGDQGQDSSPSPNGRPSSLPLGSDSQSPPLGHQQRSSKASNKGGPSTALVLHRTSPQAIQMRTKVPSPTPGTTPSHLPYSSSLPTGGILHRISQHHVTSSPGRGSPSSADSDSPKPWVIKTPPQPPRMYTGSTPPRLTTSPSRRKISSPARLTSPPSLPAILASPAQGEDEDTSPSEPMSLPFANMSRRARTSSDLTDDSYNSPKDSIPFRRSASFSRLDQNALRAAFDSLPKTPSASLEGIPGACLANTPPTFPPFFIGAPSHSQSRRSSQYGDGSPSSQGSITFAASPPNMEGPITFEAPELIEETIMKPEHNETVERLHIMHSIVKAIVELAQSRNDPLAESVYFKDVTGTNTASHLCFVSENQRRAEQIVLYARAMELLTAALKLAKEELANNKLMNSKAVRNVISELHNQYKDCFQQCKILQLKKIEFSKDVDKLSVEIAADRLMYSHALDLCQSTGFEEMCGNPEECIGRYHSAQMLLHGLCLQAREEKDRDQLLKFKNILDQRLLFLEKQIHATTFLPFST</sequence>
<dbReference type="GO" id="GO:0000422">
    <property type="term" value="P:autophagy of mitochondrion"/>
    <property type="evidence" value="ECO:0007669"/>
    <property type="project" value="TreeGrafter"/>
</dbReference>
<gene>
    <name evidence="9" type="ORF">HOLleu_10009</name>
</gene>
<dbReference type="PANTHER" id="PTHR24348">
    <property type="entry name" value="SERINE/THREONINE-PROTEIN KINASE UNC-51-RELATED"/>
    <property type="match status" value="1"/>
</dbReference>
<proteinExistence type="predicted"/>
<dbReference type="GO" id="GO:0000045">
    <property type="term" value="P:autophagosome assembly"/>
    <property type="evidence" value="ECO:0007669"/>
    <property type="project" value="TreeGrafter"/>
</dbReference>
<dbReference type="PROSITE" id="PS00107">
    <property type="entry name" value="PROTEIN_KINASE_ATP"/>
    <property type="match status" value="1"/>
</dbReference>
<keyword evidence="5 6" id="KW-0067">ATP-binding</keyword>
<dbReference type="PROSITE" id="PS50011">
    <property type="entry name" value="PROTEIN_KINASE_DOM"/>
    <property type="match status" value="1"/>
</dbReference>
<dbReference type="EMBL" id="JAIZAY010000004">
    <property type="protein sequence ID" value="KAJ8043075.1"/>
    <property type="molecule type" value="Genomic_DNA"/>
</dbReference>
<evidence type="ECO:0000256" key="7">
    <source>
        <dbReference type="SAM" id="MobiDB-lite"/>
    </source>
</evidence>
<dbReference type="InterPro" id="IPR017441">
    <property type="entry name" value="Protein_kinase_ATP_BS"/>
</dbReference>
<keyword evidence="2" id="KW-0808">Transferase</keyword>
<dbReference type="GO" id="GO:0005524">
    <property type="term" value="F:ATP binding"/>
    <property type="evidence" value="ECO:0007669"/>
    <property type="project" value="UniProtKB-UniRule"/>
</dbReference>
<dbReference type="Pfam" id="PF00069">
    <property type="entry name" value="Pkinase"/>
    <property type="match status" value="1"/>
</dbReference>
<feature type="compositionally biased region" description="Polar residues" evidence="7">
    <location>
        <begin position="442"/>
        <end position="463"/>
    </location>
</feature>
<evidence type="ECO:0000256" key="5">
    <source>
        <dbReference type="ARBA" id="ARBA00022840"/>
    </source>
</evidence>
<feature type="binding site" evidence="6">
    <location>
        <position position="39"/>
    </location>
    <ligand>
        <name>ATP</name>
        <dbReference type="ChEBI" id="CHEBI:30616"/>
    </ligand>
</feature>
<keyword evidence="4 9" id="KW-0418">Kinase</keyword>
<dbReference type="GO" id="GO:0034727">
    <property type="term" value="P:piecemeal microautophagy of the nucleus"/>
    <property type="evidence" value="ECO:0007669"/>
    <property type="project" value="TreeGrafter"/>
</dbReference>
<feature type="region of interest" description="Disordered" evidence="7">
    <location>
        <begin position="676"/>
        <end position="711"/>
    </location>
</feature>
<evidence type="ECO:0000313" key="10">
    <source>
        <dbReference type="Proteomes" id="UP001152320"/>
    </source>
</evidence>
<keyword evidence="3 6" id="KW-0547">Nucleotide-binding</keyword>
<dbReference type="InterPro" id="IPR048941">
    <property type="entry name" value="ATG1-like_MIT2"/>
</dbReference>
<dbReference type="Pfam" id="PF12063">
    <property type="entry name" value="ATG1-like_MIT1"/>
    <property type="match status" value="1"/>
</dbReference>
<dbReference type="SMART" id="SM00220">
    <property type="entry name" value="S_TKc"/>
    <property type="match status" value="1"/>
</dbReference>
<evidence type="ECO:0000256" key="4">
    <source>
        <dbReference type="ARBA" id="ARBA00022777"/>
    </source>
</evidence>
<protein>
    <recommendedName>
        <fullName evidence="1">non-specific serine/threonine protein kinase</fullName>
        <ecNumber evidence="1">2.7.11.1</ecNumber>
    </recommendedName>
</protein>
<keyword evidence="10" id="KW-1185">Reference proteome</keyword>
<dbReference type="OrthoDB" id="346907at2759"/>
<dbReference type="GO" id="GO:0005829">
    <property type="term" value="C:cytosol"/>
    <property type="evidence" value="ECO:0007669"/>
    <property type="project" value="TreeGrafter"/>
</dbReference>
<dbReference type="Gene3D" id="1.10.510.10">
    <property type="entry name" value="Transferase(Phosphotransferase) domain 1"/>
    <property type="match status" value="1"/>
</dbReference>
<dbReference type="GO" id="GO:0042594">
    <property type="term" value="P:response to starvation"/>
    <property type="evidence" value="ECO:0007669"/>
    <property type="project" value="TreeGrafter"/>
</dbReference>